<evidence type="ECO:0000313" key="3">
    <source>
        <dbReference type="Proteomes" id="UP001211907"/>
    </source>
</evidence>
<dbReference type="CDD" id="cd23767">
    <property type="entry name" value="IQCD"/>
    <property type="match status" value="1"/>
</dbReference>
<feature type="compositionally biased region" description="Basic and acidic residues" evidence="1">
    <location>
        <begin position="579"/>
        <end position="594"/>
    </location>
</feature>
<comment type="caution">
    <text evidence="2">The sequence shown here is derived from an EMBL/GenBank/DDBJ whole genome shotgun (WGS) entry which is preliminary data.</text>
</comment>
<dbReference type="Pfam" id="PF00612">
    <property type="entry name" value="IQ"/>
    <property type="match status" value="2"/>
</dbReference>
<dbReference type="SMART" id="SM00015">
    <property type="entry name" value="IQ"/>
    <property type="match status" value="3"/>
</dbReference>
<gene>
    <name evidence="2" type="ORF">HK100_008959</name>
</gene>
<dbReference type="Proteomes" id="UP001211907">
    <property type="component" value="Unassembled WGS sequence"/>
</dbReference>
<evidence type="ECO:0000313" key="2">
    <source>
        <dbReference type="EMBL" id="KAJ3128810.1"/>
    </source>
</evidence>
<feature type="region of interest" description="Disordered" evidence="1">
    <location>
        <begin position="462"/>
        <end position="488"/>
    </location>
</feature>
<dbReference type="Gene3D" id="1.20.5.190">
    <property type="match status" value="1"/>
</dbReference>
<feature type="compositionally biased region" description="Polar residues" evidence="1">
    <location>
        <begin position="472"/>
        <end position="488"/>
    </location>
</feature>
<dbReference type="AlphaFoldDB" id="A0AAD5T3L3"/>
<feature type="region of interest" description="Disordered" evidence="1">
    <location>
        <begin position="579"/>
        <end position="603"/>
    </location>
</feature>
<organism evidence="2 3">
    <name type="scientific">Physocladia obscura</name>
    <dbReference type="NCBI Taxonomy" id="109957"/>
    <lineage>
        <taxon>Eukaryota</taxon>
        <taxon>Fungi</taxon>
        <taxon>Fungi incertae sedis</taxon>
        <taxon>Chytridiomycota</taxon>
        <taxon>Chytridiomycota incertae sedis</taxon>
        <taxon>Chytridiomycetes</taxon>
        <taxon>Chytridiales</taxon>
        <taxon>Chytriomycetaceae</taxon>
        <taxon>Physocladia</taxon>
    </lineage>
</organism>
<dbReference type="PROSITE" id="PS50096">
    <property type="entry name" value="IQ"/>
    <property type="match status" value="2"/>
</dbReference>
<name>A0AAD5T3L3_9FUNG</name>
<dbReference type="EMBL" id="JADGJH010000448">
    <property type="protein sequence ID" value="KAJ3128810.1"/>
    <property type="molecule type" value="Genomic_DNA"/>
</dbReference>
<proteinExistence type="predicted"/>
<accession>A0AAD5T3L3</accession>
<reference evidence="2" key="1">
    <citation type="submission" date="2020-05" db="EMBL/GenBank/DDBJ databases">
        <title>Phylogenomic resolution of chytrid fungi.</title>
        <authorList>
            <person name="Stajich J.E."/>
            <person name="Amses K."/>
            <person name="Simmons R."/>
            <person name="Seto K."/>
            <person name="Myers J."/>
            <person name="Bonds A."/>
            <person name="Quandt C.A."/>
            <person name="Barry K."/>
            <person name="Liu P."/>
            <person name="Grigoriev I."/>
            <person name="Longcore J.E."/>
            <person name="James T.Y."/>
        </authorList>
    </citation>
    <scope>NUCLEOTIDE SEQUENCE</scope>
    <source>
        <strain evidence="2">JEL0513</strain>
    </source>
</reference>
<sequence>MLRFKENDDDIDWSQPTPKPLRRVGVIQTADAEINNSSSNSSSTETAPVLVELTKKKQTPKPTAITIATPTHSAHQQHQKRSKVGNSAAALVAAGNSVLSKRGNASSRSSVAVKPPFRPASSTVSVFASATASFSPFARPKTPNAIPPSKLSCLLPDISKQTIPTLSHSISPIPSNLSTTPSSDSCNIISPCALADPLAIVNYYCDEDVEFTVASIDHRIERDAEPNMEYESLTVNLANTDINTQDSREFQAATVIQTWIRRIQRKQERWKQQEKEDEIKMQMGAATRIQAWYRGNRIRRFNAAVICVQSQIRMILAIARYQHTERAAIVIQSMWKMVLARRELKSKKLAKLNFMKEQIQAKKQLLLERKRSLDDIDEDENTIVACTPSPNSKHGGMKKLALQLSLKRLKLPITDTDEILIPASPPPESLQSAKLAQIIPPVSSSTFAASLSKSTLISSSSTRTISKLKPPSKSTQQVATSDTPSTAGFSFLTHQRRSSRGLSTLPVLASKPVLKQQQSAGPPSSKPFKSLANTTIAPTIFCPLDTLSPAKLKMLTEKNTGINGELTRVVLQVEVVQMDIERPTSPEPGNRNEKDEDFGEDSGEFEVKDCVKTRRIRWNPKLVHFQGEDSPEESNDEVQMSKSPPLSLLATLSVPLTPRLKKTQQLFNDSIPTSLTARSTREIISVKRFQYLDDPIVDLVEEDLALSPPKSKGKTKPKTKMNIGVKGGGVGKVKAVSAVAIAAASAWKSSANNTGSSGAARVLLGASVQNVVQKKAQRVAK</sequence>
<evidence type="ECO:0000256" key="1">
    <source>
        <dbReference type="SAM" id="MobiDB-lite"/>
    </source>
</evidence>
<keyword evidence="3" id="KW-1185">Reference proteome</keyword>
<feature type="region of interest" description="Disordered" evidence="1">
    <location>
        <begin position="1"/>
        <end position="23"/>
    </location>
</feature>
<dbReference type="InterPro" id="IPR000048">
    <property type="entry name" value="IQ_motif_EF-hand-BS"/>
</dbReference>
<protein>
    <submittedName>
        <fullName evidence="2">Uncharacterized protein</fullName>
    </submittedName>
</protein>